<dbReference type="EMBL" id="CP019893">
    <property type="protein sequence ID" value="ARS88753.1"/>
    <property type="molecule type" value="Genomic_DNA"/>
</dbReference>
<dbReference type="OrthoDB" id="165520at2157"/>
<reference evidence="2" key="1">
    <citation type="submission" date="2017-02" db="EMBL/GenBank/DDBJ databases">
        <title>Natronthermophilus aegyptiacus gen. nov.,sp. nov., an aerobic, extremely halophilic alkalithermophilic archaeon isolated from the athalassohaline Wadi An Natrun, Egypt.</title>
        <authorList>
            <person name="Zhao B."/>
        </authorList>
    </citation>
    <scope>NUCLEOTIDE SEQUENCE [LARGE SCALE GENOMIC DNA]</scope>
    <source>
        <strain evidence="2">JW/NM-HA 15</strain>
    </source>
</reference>
<sequence length="191" mass="22581">MPEDTLSDVGPRDIALLQARIANPTASSRELSDILYEEYGISLSHNHVNTLLREMEDDDLFRRTVVPRRSLFQHYLFRIGFHYPNFDEHWRACHETLTSDPHVLMFFNADSKYRWQLITQFRSTAQMDDWVTSFFERHGQVIDEFETTAIHNLHKFKTDAKIFDDMLSETDEGRTYLERRGDLETTDDTAE</sequence>
<proteinExistence type="predicted"/>
<evidence type="ECO:0000313" key="2">
    <source>
        <dbReference type="Proteomes" id="UP000250088"/>
    </source>
</evidence>
<dbReference type="RefSeq" id="WP_086887136.1">
    <property type="nucleotide sequence ID" value="NZ_CP019893.1"/>
</dbReference>
<organism evidence="1 2">
    <name type="scientific">Natrarchaeobaculum aegyptiacum</name>
    <dbReference type="NCBI Taxonomy" id="745377"/>
    <lineage>
        <taxon>Archaea</taxon>
        <taxon>Methanobacteriati</taxon>
        <taxon>Methanobacteriota</taxon>
        <taxon>Stenosarchaea group</taxon>
        <taxon>Halobacteria</taxon>
        <taxon>Halobacteriales</taxon>
        <taxon>Natrialbaceae</taxon>
        <taxon>Natrarchaeobaculum</taxon>
    </lineage>
</organism>
<dbReference type="KEGG" id="naj:B1756_02590"/>
<evidence type="ECO:0000313" key="1">
    <source>
        <dbReference type="EMBL" id="ARS88753.1"/>
    </source>
</evidence>
<accession>A0A2Z2HQ59</accession>
<dbReference type="Proteomes" id="UP000250088">
    <property type="component" value="Chromosome"/>
</dbReference>
<protein>
    <submittedName>
        <fullName evidence="1">Uncharacterized protein</fullName>
    </submittedName>
</protein>
<dbReference type="AlphaFoldDB" id="A0A2Z2HQ59"/>
<gene>
    <name evidence="1" type="ORF">B1756_02590</name>
</gene>
<dbReference type="GeneID" id="32892931"/>
<name>A0A2Z2HQ59_9EURY</name>
<keyword evidence="2" id="KW-1185">Reference proteome</keyword>